<dbReference type="AlphaFoldDB" id="A0A413NLA2"/>
<comment type="caution">
    <text evidence="2">The sequence shown here is derived from an EMBL/GenBank/DDBJ whole genome shotgun (WGS) entry which is preliminary data.</text>
</comment>
<accession>A0A413NLA2</accession>
<feature type="chain" id="PRO_5019093598" evidence="1">
    <location>
        <begin position="19"/>
        <end position="277"/>
    </location>
</feature>
<keyword evidence="1" id="KW-0732">Signal</keyword>
<feature type="signal peptide" evidence="1">
    <location>
        <begin position="1"/>
        <end position="18"/>
    </location>
</feature>
<reference evidence="2 3" key="1">
    <citation type="submission" date="2018-08" db="EMBL/GenBank/DDBJ databases">
        <title>A genome reference for cultivated species of the human gut microbiota.</title>
        <authorList>
            <person name="Zou Y."/>
            <person name="Xue W."/>
            <person name="Luo G."/>
        </authorList>
    </citation>
    <scope>NUCLEOTIDE SEQUENCE [LARGE SCALE GENOMIC DNA]</scope>
    <source>
        <strain evidence="2 3">AM50-4</strain>
    </source>
</reference>
<gene>
    <name evidence="2" type="ORF">DW988_09425</name>
</gene>
<sequence>MKKVFLFLLTFVAMVAEAQTKGNFEVLDLGSFKLHVYNTNDALGDASYIIEGKTGLVTLEQPLFKDNVSEFDTYVVSLNKPVQKIITNYHVGGTGNHNVVMIEGMPDFVKGAVYGGMMQNFAKIFGDAITPMPTRKTEEVHLGSIENWGGVRFSFQKGASTDFPAANIIIGDKVYYTHWAPAKSHVSHLQISSLAAIDVEIAEAEKALKSGCEYFIGGHGGIAKSDMVKFKIDYLKTMKRTIAANKTADSFIVAMKKAYPNLPGEAGLTDLANALYK</sequence>
<evidence type="ECO:0000256" key="1">
    <source>
        <dbReference type="SAM" id="SignalP"/>
    </source>
</evidence>
<dbReference type="Proteomes" id="UP000283684">
    <property type="component" value="Unassembled WGS sequence"/>
</dbReference>
<proteinExistence type="predicted"/>
<evidence type="ECO:0000313" key="2">
    <source>
        <dbReference type="EMBL" id="RGZ49321.1"/>
    </source>
</evidence>
<organism evidence="2 3">
    <name type="scientific">Bacteroides uniformis</name>
    <dbReference type="NCBI Taxonomy" id="820"/>
    <lineage>
        <taxon>Bacteria</taxon>
        <taxon>Pseudomonadati</taxon>
        <taxon>Bacteroidota</taxon>
        <taxon>Bacteroidia</taxon>
        <taxon>Bacteroidales</taxon>
        <taxon>Bacteroidaceae</taxon>
        <taxon>Bacteroides</taxon>
    </lineage>
</organism>
<dbReference type="EMBL" id="QSEE01000007">
    <property type="protein sequence ID" value="RGZ49321.1"/>
    <property type="molecule type" value="Genomic_DNA"/>
</dbReference>
<name>A0A413NLA2_BACUN</name>
<evidence type="ECO:0000313" key="3">
    <source>
        <dbReference type="Proteomes" id="UP000283684"/>
    </source>
</evidence>
<protein>
    <submittedName>
        <fullName evidence="2">Uncharacterized protein</fullName>
    </submittedName>
</protein>